<sequence length="104" mass="11696">MENHGDIDNHESFVNSIKQVDVVISAVGGGVVPDQVKIIAAIKQRFLPSEFGGHVYRMTAVKPAARKILMDGNCNTHMYNKVLILRLAVNKRHSSYEFIFRDVK</sequence>
<comment type="caution">
    <text evidence="2">The sequence shown here is derived from an EMBL/GenBank/DDBJ whole genome shotgun (WGS) entry which is preliminary data.</text>
</comment>
<keyword evidence="3" id="KW-1185">Reference proteome</keyword>
<dbReference type="AlphaFoldDB" id="A0ABD1WT19"/>
<dbReference type="InterPro" id="IPR008030">
    <property type="entry name" value="NmrA-like"/>
</dbReference>
<dbReference type="Proteomes" id="UP001604277">
    <property type="component" value="Unassembled WGS sequence"/>
</dbReference>
<accession>A0ABD1WT19</accession>
<dbReference type="PANTHER" id="PTHR43349:SF40">
    <property type="entry name" value="PHENYLCOUMARAN BENZYLIC ETHER REDUCTASE-LIKE PROTEIN FI1"/>
    <property type="match status" value="1"/>
</dbReference>
<dbReference type="Gene3D" id="3.40.50.720">
    <property type="entry name" value="NAD(P)-binding Rossmann-like Domain"/>
    <property type="match status" value="1"/>
</dbReference>
<protein>
    <submittedName>
        <fullName evidence="2">NmrA domain-containing protein</fullName>
    </submittedName>
</protein>
<dbReference type="InterPro" id="IPR050608">
    <property type="entry name" value="NmrA-type/Isoflavone_red_sf"/>
</dbReference>
<evidence type="ECO:0000259" key="1">
    <source>
        <dbReference type="Pfam" id="PF05368"/>
    </source>
</evidence>
<name>A0ABD1WT19_9LAMI</name>
<dbReference type="EMBL" id="JBFOLJ010000002">
    <property type="protein sequence ID" value="KAL2552854.1"/>
    <property type="molecule type" value="Genomic_DNA"/>
</dbReference>
<dbReference type="PANTHER" id="PTHR43349">
    <property type="entry name" value="PINORESINOL REDUCTASE-RELATED"/>
    <property type="match status" value="1"/>
</dbReference>
<dbReference type="Pfam" id="PF05368">
    <property type="entry name" value="NmrA"/>
    <property type="match status" value="1"/>
</dbReference>
<gene>
    <name evidence="2" type="ORF">Fot_06473</name>
</gene>
<evidence type="ECO:0000313" key="3">
    <source>
        <dbReference type="Proteomes" id="UP001604277"/>
    </source>
</evidence>
<proteinExistence type="predicted"/>
<organism evidence="2 3">
    <name type="scientific">Forsythia ovata</name>
    <dbReference type="NCBI Taxonomy" id="205694"/>
    <lineage>
        <taxon>Eukaryota</taxon>
        <taxon>Viridiplantae</taxon>
        <taxon>Streptophyta</taxon>
        <taxon>Embryophyta</taxon>
        <taxon>Tracheophyta</taxon>
        <taxon>Spermatophyta</taxon>
        <taxon>Magnoliopsida</taxon>
        <taxon>eudicotyledons</taxon>
        <taxon>Gunneridae</taxon>
        <taxon>Pentapetalae</taxon>
        <taxon>asterids</taxon>
        <taxon>lamiids</taxon>
        <taxon>Lamiales</taxon>
        <taxon>Oleaceae</taxon>
        <taxon>Forsythieae</taxon>
        <taxon>Forsythia</taxon>
    </lineage>
</organism>
<reference evidence="3" key="1">
    <citation type="submission" date="2024-07" db="EMBL/GenBank/DDBJ databases">
        <title>Two chromosome-level genome assemblies of Korean endemic species Abeliophyllum distichum and Forsythia ovata (Oleaceae).</title>
        <authorList>
            <person name="Jang H."/>
        </authorList>
    </citation>
    <scope>NUCLEOTIDE SEQUENCE [LARGE SCALE GENOMIC DNA]</scope>
</reference>
<evidence type="ECO:0000313" key="2">
    <source>
        <dbReference type="EMBL" id="KAL2552854.1"/>
    </source>
</evidence>
<feature type="domain" description="NmrA-like" evidence="1">
    <location>
        <begin position="4"/>
        <end position="64"/>
    </location>
</feature>